<protein>
    <submittedName>
        <fullName evidence="2">Peptide/nickel transport system substrate-binding protein</fullName>
    </submittedName>
</protein>
<comment type="caution">
    <text evidence="2">The sequence shown here is derived from an EMBL/GenBank/DDBJ whole genome shotgun (WGS) entry which is preliminary data.</text>
</comment>
<proteinExistence type="predicted"/>
<dbReference type="AlphaFoldDB" id="A0A8J7GHA9"/>
<name>A0A8J7GHA9_9ACTN</name>
<dbReference type="PANTHER" id="PTHR30290">
    <property type="entry name" value="PERIPLASMIC BINDING COMPONENT OF ABC TRANSPORTER"/>
    <property type="match status" value="1"/>
</dbReference>
<dbReference type="Gene3D" id="3.40.190.10">
    <property type="entry name" value="Periplasmic binding protein-like II"/>
    <property type="match status" value="1"/>
</dbReference>
<dbReference type="Pfam" id="PF00496">
    <property type="entry name" value="SBP_bac_5"/>
    <property type="match status" value="1"/>
</dbReference>
<dbReference type="GO" id="GO:0042597">
    <property type="term" value="C:periplasmic space"/>
    <property type="evidence" value="ECO:0007669"/>
    <property type="project" value="UniProtKB-ARBA"/>
</dbReference>
<dbReference type="PANTHER" id="PTHR30290:SF83">
    <property type="entry name" value="ABC TRANSPORTER SUBSTRATE-BINDING PROTEIN"/>
    <property type="match status" value="1"/>
</dbReference>
<feature type="domain" description="Solute-binding protein family 5" evidence="1">
    <location>
        <begin position="111"/>
        <end position="490"/>
    </location>
</feature>
<dbReference type="GO" id="GO:0015833">
    <property type="term" value="P:peptide transport"/>
    <property type="evidence" value="ECO:0007669"/>
    <property type="project" value="TreeGrafter"/>
</dbReference>
<dbReference type="CDD" id="cd08506">
    <property type="entry name" value="PBP2_clavulanate_OppA2"/>
    <property type="match status" value="1"/>
</dbReference>
<keyword evidence="3" id="KW-1185">Reference proteome</keyword>
<dbReference type="PIRSF" id="PIRSF002741">
    <property type="entry name" value="MppA"/>
    <property type="match status" value="1"/>
</dbReference>
<sequence length="578" mass="63237">MRRSAVQLVVGALAVGLALTGCESTRNAGGTDDKPAQQDIIIDHAGKAPTPAPEVPGAKKGGQILWLEDGEFQHFDPQQMYYSDSLDAGTQVMFRMLTTFVEDPNGGPLRLVGDLATNTGVSSDGDKTWTYTLRDGIKFEDGSPITSKDIAYGVARSFSRYGDQGMQYIQNALDPKREYKGPYEGNLKVPGVSTPNDHTIVFTFAQPHAEFPYLAAYPTVAPVPQAKDSKDKYEDEWVASGPYKRQVQKKDQYMILERNPYWDAKTDPARHQYVDTIKFDWSVNRASQTQRLMVSRGEDQTAVMTASVAQQDIATVAGDSNLKGRTMEAATPFTNFVYINTQRVTDLDVRKALNYAFDRDSYVKALGGLKVARPATTILAQTVPGYKDYDVYQAGPTGDIAKAKKLVEGKKVGKLGYCFPNTVNGQKNAVVVQAAFQRDNVFDVAMVPVESKEYSNVVGASNTTCDLIANGWAADFPDGSSTLQVLFDGTSIRPTGNQNLSYLNVPALNDEFAKLALMGDRAQAAPLYGALDEKIMREYAPVVPTHYVRAYQLNGTKVGGAFMSPLYAQVNLTGIFVQ</sequence>
<dbReference type="RefSeq" id="WP_197004760.1">
    <property type="nucleotide sequence ID" value="NZ_BONS01000017.1"/>
</dbReference>
<dbReference type="Gene3D" id="3.10.105.10">
    <property type="entry name" value="Dipeptide-binding Protein, Domain 3"/>
    <property type="match status" value="1"/>
</dbReference>
<evidence type="ECO:0000313" key="3">
    <source>
        <dbReference type="Proteomes" id="UP000622552"/>
    </source>
</evidence>
<dbReference type="InterPro" id="IPR030678">
    <property type="entry name" value="Peptide/Ni-bd"/>
</dbReference>
<evidence type="ECO:0000259" key="1">
    <source>
        <dbReference type="Pfam" id="PF00496"/>
    </source>
</evidence>
<organism evidence="2 3">
    <name type="scientific">Longispora fulva</name>
    <dbReference type="NCBI Taxonomy" id="619741"/>
    <lineage>
        <taxon>Bacteria</taxon>
        <taxon>Bacillati</taxon>
        <taxon>Actinomycetota</taxon>
        <taxon>Actinomycetes</taxon>
        <taxon>Micromonosporales</taxon>
        <taxon>Micromonosporaceae</taxon>
        <taxon>Longispora</taxon>
    </lineage>
</organism>
<dbReference type="PROSITE" id="PS51257">
    <property type="entry name" value="PROKAR_LIPOPROTEIN"/>
    <property type="match status" value="1"/>
</dbReference>
<dbReference type="SUPFAM" id="SSF53850">
    <property type="entry name" value="Periplasmic binding protein-like II"/>
    <property type="match status" value="1"/>
</dbReference>
<gene>
    <name evidence="2" type="ORF">IW245_004145</name>
</gene>
<reference evidence="2" key="1">
    <citation type="submission" date="2020-11" db="EMBL/GenBank/DDBJ databases">
        <title>Sequencing the genomes of 1000 actinobacteria strains.</title>
        <authorList>
            <person name="Klenk H.-P."/>
        </authorList>
    </citation>
    <scope>NUCLEOTIDE SEQUENCE</scope>
    <source>
        <strain evidence="2">DSM 45356</strain>
    </source>
</reference>
<dbReference type="InterPro" id="IPR000914">
    <property type="entry name" value="SBP_5_dom"/>
</dbReference>
<accession>A0A8J7GHA9</accession>
<dbReference type="InterPro" id="IPR039424">
    <property type="entry name" value="SBP_5"/>
</dbReference>
<dbReference type="GO" id="GO:1904680">
    <property type="term" value="F:peptide transmembrane transporter activity"/>
    <property type="evidence" value="ECO:0007669"/>
    <property type="project" value="TreeGrafter"/>
</dbReference>
<dbReference type="GO" id="GO:0043190">
    <property type="term" value="C:ATP-binding cassette (ABC) transporter complex"/>
    <property type="evidence" value="ECO:0007669"/>
    <property type="project" value="InterPro"/>
</dbReference>
<dbReference type="Proteomes" id="UP000622552">
    <property type="component" value="Unassembled WGS sequence"/>
</dbReference>
<evidence type="ECO:0000313" key="2">
    <source>
        <dbReference type="EMBL" id="MBG6137951.1"/>
    </source>
</evidence>
<dbReference type="EMBL" id="JADOUF010000001">
    <property type="protein sequence ID" value="MBG6137951.1"/>
    <property type="molecule type" value="Genomic_DNA"/>
</dbReference>